<dbReference type="GO" id="GO:0005975">
    <property type="term" value="P:carbohydrate metabolic process"/>
    <property type="evidence" value="ECO:0007669"/>
    <property type="project" value="InterPro"/>
</dbReference>
<gene>
    <name evidence="5" type="ORF">HL563_19315</name>
    <name evidence="6" type="ORF">NCTC8621_02028</name>
</gene>
<accession>A0A0L6XXM2</accession>
<dbReference type="AlphaFoldDB" id="A0A0L6XXM2"/>
<dbReference type="PANTHER" id="PTHR10462">
    <property type="entry name" value="GLYCOSYLTRANSFERASE-RELATED"/>
    <property type="match status" value="1"/>
</dbReference>
<dbReference type="NCBIfam" id="NF041524">
    <property type="entry name" value="Gltr_6"/>
    <property type="match status" value="1"/>
</dbReference>
<evidence type="ECO:0000313" key="5">
    <source>
        <dbReference type="EMBL" id="HAJ0835854.1"/>
    </source>
</evidence>
<dbReference type="GO" id="GO:0016020">
    <property type="term" value="C:membrane"/>
    <property type="evidence" value="ECO:0007669"/>
    <property type="project" value="InterPro"/>
</dbReference>
<reference evidence="5" key="3">
    <citation type="submission" date="2019-09" db="EMBL/GenBank/DDBJ databases">
        <authorList>
            <consortium name="NCBI Pathogen Detection Project"/>
        </authorList>
    </citation>
    <scope>NUCLEOTIDE SEQUENCE</scope>
    <source>
        <strain evidence="5">EC00618</strain>
    </source>
</reference>
<dbReference type="Gene3D" id="3.90.550.10">
    <property type="entry name" value="Spore Coat Polysaccharide Biosynthesis Protein SpsA, Chain A"/>
    <property type="match status" value="1"/>
</dbReference>
<comment type="similarity">
    <text evidence="2">Belongs to the glycosyltransferase 6 family.</text>
</comment>
<dbReference type="GO" id="GO:0016758">
    <property type="term" value="F:hexosyltransferase activity"/>
    <property type="evidence" value="ECO:0007669"/>
    <property type="project" value="InterPro"/>
</dbReference>
<comment type="cofactor">
    <cofactor evidence="1">
        <name>Mn(2+)</name>
        <dbReference type="ChEBI" id="CHEBI:29035"/>
    </cofactor>
</comment>
<dbReference type="EMBL" id="DABGYN010000032">
    <property type="protein sequence ID" value="HAJ0835854.1"/>
    <property type="molecule type" value="Genomic_DNA"/>
</dbReference>
<evidence type="ECO:0000256" key="2">
    <source>
        <dbReference type="ARBA" id="ARBA00010413"/>
    </source>
</evidence>
<dbReference type="InterPro" id="IPR048174">
    <property type="entry name" value="WbnI-like"/>
</dbReference>
<reference evidence="6 7" key="2">
    <citation type="submission" date="2018-06" db="EMBL/GenBank/DDBJ databases">
        <authorList>
            <consortium name="Pathogen Informatics"/>
            <person name="Doyle S."/>
        </authorList>
    </citation>
    <scope>NUCLEOTIDE SEQUENCE [LARGE SCALE GENOMIC DNA]</scope>
    <source>
        <strain evidence="6 7">NCTC8621</strain>
    </source>
</reference>
<evidence type="ECO:0000256" key="1">
    <source>
        <dbReference type="ARBA" id="ARBA00001936"/>
    </source>
</evidence>
<evidence type="ECO:0000313" key="7">
    <source>
        <dbReference type="Proteomes" id="UP000255093"/>
    </source>
</evidence>
<name>A0A0L6XXM2_ECOLX</name>
<dbReference type="Proteomes" id="UP000255093">
    <property type="component" value="Unassembled WGS sequence"/>
</dbReference>
<evidence type="ECO:0000256" key="3">
    <source>
        <dbReference type="ARBA" id="ARBA00022676"/>
    </source>
</evidence>
<organism evidence="5">
    <name type="scientific">Escherichia coli</name>
    <dbReference type="NCBI Taxonomy" id="562"/>
    <lineage>
        <taxon>Bacteria</taxon>
        <taxon>Pseudomonadati</taxon>
        <taxon>Pseudomonadota</taxon>
        <taxon>Gammaproteobacteria</taxon>
        <taxon>Enterobacterales</taxon>
        <taxon>Enterobacteriaceae</taxon>
        <taxon>Escherichia</taxon>
    </lineage>
</organism>
<proteinExistence type="inferred from homology"/>
<sequence>MVINIFYICTGEYKRFFDKFYLSCEDKFIPEFEKKYYVFTDSDRIYFSKYLNVEVINVEKNCWPLNTLLRFSYFLKVIDKLQTNSYTFFFNANAVIVKEIPFSTFMESDLIGVIHPGYKNRISILYPWERRKNATCYLGYLKKGIYYQGCFNGGKTASFKRLIQICNMMTMADLKKNLIAKVHDESYLNYYYYYNKPLLLSELYSWPEKYGENKDAKIIMRDKERESWYGNIKK</sequence>
<dbReference type="PANTHER" id="PTHR10462:SF53">
    <property type="entry name" value="HISTO-BLOOD GROUP ABO SYSTEM TRANSFERASE 1-LIKE"/>
    <property type="match status" value="1"/>
</dbReference>
<dbReference type="SUPFAM" id="SSF53448">
    <property type="entry name" value="Nucleotide-diphospho-sugar transferases"/>
    <property type="match status" value="1"/>
</dbReference>
<dbReference type="InterPro" id="IPR029044">
    <property type="entry name" value="Nucleotide-diphossugar_trans"/>
</dbReference>
<protein>
    <submittedName>
        <fullName evidence="6">Glycosyltransferase family 6</fullName>
    </submittedName>
</protein>
<evidence type="ECO:0000313" key="6">
    <source>
        <dbReference type="EMBL" id="STH82072.1"/>
    </source>
</evidence>
<keyword evidence="4 6" id="KW-0808">Transferase</keyword>
<dbReference type="Pfam" id="PF03414">
    <property type="entry name" value="Glyco_transf_6"/>
    <property type="match status" value="1"/>
</dbReference>
<dbReference type="EMBL" id="UGBW01000003">
    <property type="protein sequence ID" value="STH82072.1"/>
    <property type="molecule type" value="Genomic_DNA"/>
</dbReference>
<dbReference type="RefSeq" id="WP_000236383.1">
    <property type="nucleotide sequence ID" value="NZ_AP021935.1"/>
</dbReference>
<reference evidence="5" key="1">
    <citation type="journal article" date="2018" name="Genome Biol.">
        <title>SKESA: strategic k-mer extension for scrupulous assemblies.</title>
        <authorList>
            <person name="Souvorov A."/>
            <person name="Agarwala R."/>
            <person name="Lipman D.J."/>
        </authorList>
    </citation>
    <scope>NUCLEOTIDE SEQUENCE [LARGE SCALE GENOMIC DNA]</scope>
    <source>
        <strain evidence="5">EC00618</strain>
    </source>
</reference>
<evidence type="ECO:0000256" key="4">
    <source>
        <dbReference type="ARBA" id="ARBA00022679"/>
    </source>
</evidence>
<keyword evidence="3" id="KW-0328">Glycosyltransferase</keyword>
<dbReference type="InterPro" id="IPR005076">
    <property type="entry name" value="Glyco_trans_6"/>
</dbReference>